<dbReference type="SMART" id="SM00448">
    <property type="entry name" value="REC"/>
    <property type="match status" value="1"/>
</dbReference>
<dbReference type="InterPro" id="IPR011006">
    <property type="entry name" value="CheY-like_superfamily"/>
</dbReference>
<dbReference type="Gene3D" id="3.40.50.2300">
    <property type="match status" value="1"/>
</dbReference>
<feature type="modified residue" description="4-aspartylphosphate" evidence="1">
    <location>
        <position position="62"/>
    </location>
</feature>
<gene>
    <name evidence="3" type="ORF">AYJ54_38975</name>
</gene>
<evidence type="ECO:0000259" key="2">
    <source>
        <dbReference type="PROSITE" id="PS50110"/>
    </source>
</evidence>
<dbReference type="RefSeq" id="WP_063696292.1">
    <property type="nucleotide sequence ID" value="NZ_LUUB01000018.1"/>
</dbReference>
<evidence type="ECO:0000313" key="3">
    <source>
        <dbReference type="EMBL" id="OAF16108.1"/>
    </source>
</evidence>
<name>A0A176Z5Z8_9BRAD</name>
<dbReference type="Proteomes" id="UP000076959">
    <property type="component" value="Unassembled WGS sequence"/>
</dbReference>
<keyword evidence="1" id="KW-0597">Phosphoprotein</keyword>
<dbReference type="SUPFAM" id="SSF52172">
    <property type="entry name" value="CheY-like"/>
    <property type="match status" value="1"/>
</dbReference>
<sequence length="132" mass="14766">MAHHSEPSLKDCRVLIIEDEFLLGDDLAKALRSLGAHVIGPVTEFADAMSVEHNDFDVAVVDINLRGCSAFPIADELMRVGKLFIFTTGYGAENIPDRFRHVRRWEKPYDLEEVTADVAELCRSQLNPLLAV</sequence>
<reference evidence="3 4" key="1">
    <citation type="submission" date="2016-03" db="EMBL/GenBank/DDBJ databases">
        <title>Draft Genome Sequence of the Strain BR 10245 (Bradyrhizobium sp.) isolated from nodules of Centrolobium paraense.</title>
        <authorList>
            <person name="Simoes-Araujo J.L.Sr."/>
            <person name="Barauna A.C."/>
            <person name="Silva K."/>
            <person name="Zilli J.E."/>
        </authorList>
    </citation>
    <scope>NUCLEOTIDE SEQUENCE [LARGE SCALE GENOMIC DNA]</scope>
    <source>
        <strain evidence="3 4">BR 10245</strain>
    </source>
</reference>
<comment type="caution">
    <text evidence="3">The sequence shown here is derived from an EMBL/GenBank/DDBJ whole genome shotgun (WGS) entry which is preliminary data.</text>
</comment>
<dbReference type="AlphaFoldDB" id="A0A176Z5Z8"/>
<dbReference type="OrthoDB" id="582170at2"/>
<dbReference type="InterPro" id="IPR001789">
    <property type="entry name" value="Sig_transdc_resp-reg_receiver"/>
</dbReference>
<proteinExistence type="predicted"/>
<feature type="domain" description="Response regulatory" evidence="2">
    <location>
        <begin position="13"/>
        <end position="122"/>
    </location>
</feature>
<accession>A0A176Z5Z8</accession>
<dbReference type="EMBL" id="LUUB01000018">
    <property type="protein sequence ID" value="OAF16108.1"/>
    <property type="molecule type" value="Genomic_DNA"/>
</dbReference>
<protein>
    <recommendedName>
        <fullName evidence="2">Response regulatory domain-containing protein</fullName>
    </recommendedName>
</protein>
<dbReference type="PROSITE" id="PS50110">
    <property type="entry name" value="RESPONSE_REGULATORY"/>
    <property type="match status" value="1"/>
</dbReference>
<evidence type="ECO:0000256" key="1">
    <source>
        <dbReference type="PROSITE-ProRule" id="PRU00169"/>
    </source>
</evidence>
<dbReference type="GO" id="GO:0000160">
    <property type="term" value="P:phosphorelay signal transduction system"/>
    <property type="evidence" value="ECO:0007669"/>
    <property type="project" value="InterPro"/>
</dbReference>
<organism evidence="3 4">
    <name type="scientific">Bradyrhizobium centrolobii</name>
    <dbReference type="NCBI Taxonomy" id="1505087"/>
    <lineage>
        <taxon>Bacteria</taxon>
        <taxon>Pseudomonadati</taxon>
        <taxon>Pseudomonadota</taxon>
        <taxon>Alphaproteobacteria</taxon>
        <taxon>Hyphomicrobiales</taxon>
        <taxon>Nitrobacteraceae</taxon>
        <taxon>Bradyrhizobium</taxon>
    </lineage>
</organism>
<evidence type="ECO:0000313" key="4">
    <source>
        <dbReference type="Proteomes" id="UP000076959"/>
    </source>
</evidence>
<keyword evidence="4" id="KW-1185">Reference proteome</keyword>
<dbReference type="STRING" id="1505087.AYJ54_38975"/>